<evidence type="ECO:0000313" key="12">
    <source>
        <dbReference type="Proteomes" id="UP000291343"/>
    </source>
</evidence>
<dbReference type="FunFam" id="1.25.10.10:FF:000057">
    <property type="entry name" value="Exportin-2 isoform 1"/>
    <property type="match status" value="1"/>
</dbReference>
<proteinExistence type="inferred from homology"/>
<keyword evidence="6" id="KW-0963">Cytoplasm</keyword>
<dbReference type="AlphaFoldDB" id="A0A482X1C7"/>
<dbReference type="FunCoup" id="A0A482X1C7">
    <property type="interactions" value="2405"/>
</dbReference>
<dbReference type="InterPro" id="IPR005043">
    <property type="entry name" value="XPO2_C"/>
</dbReference>
<evidence type="ECO:0000256" key="2">
    <source>
        <dbReference type="ARBA" id="ARBA00004496"/>
    </source>
</evidence>
<comment type="caution">
    <text evidence="11">The sequence shown here is derived from an EMBL/GenBank/DDBJ whole genome shotgun (WGS) entry which is preliminary data.</text>
</comment>
<evidence type="ECO:0000256" key="7">
    <source>
        <dbReference type="ARBA" id="ARBA00022927"/>
    </source>
</evidence>
<dbReference type="GO" id="GO:0005049">
    <property type="term" value="F:nuclear export signal receptor activity"/>
    <property type="evidence" value="ECO:0007669"/>
    <property type="project" value="TreeGrafter"/>
</dbReference>
<gene>
    <name evidence="11" type="ORF">LSTR_LSTR005768</name>
</gene>
<dbReference type="PANTHER" id="PTHR10997:SF8">
    <property type="entry name" value="EXPORTIN-2"/>
    <property type="match status" value="1"/>
</dbReference>
<dbReference type="PROSITE" id="PS50166">
    <property type="entry name" value="IMPORTIN_B_NT"/>
    <property type="match status" value="1"/>
</dbReference>
<dbReference type="Gene3D" id="1.25.10.10">
    <property type="entry name" value="Leucine-rich Repeat Variant"/>
    <property type="match status" value="1"/>
</dbReference>
<accession>A0A482X1C7</accession>
<evidence type="ECO:0000259" key="10">
    <source>
        <dbReference type="PROSITE" id="PS50166"/>
    </source>
</evidence>
<protein>
    <recommendedName>
        <fullName evidence="4">Exportin-2</fullName>
    </recommendedName>
    <alternativeName>
        <fullName evidence="9">Importin-alpha re-exporter</fullName>
    </alternativeName>
</protein>
<dbReference type="GO" id="GO:0006611">
    <property type="term" value="P:protein export from nucleus"/>
    <property type="evidence" value="ECO:0007669"/>
    <property type="project" value="TreeGrafter"/>
</dbReference>
<evidence type="ECO:0000313" key="11">
    <source>
        <dbReference type="EMBL" id="RZF39140.1"/>
    </source>
</evidence>
<dbReference type="InterPro" id="IPR001494">
    <property type="entry name" value="Importin-beta_N"/>
</dbReference>
<dbReference type="InParanoid" id="A0A482X1C7"/>
<sequence length="973" mass="110358">MELSDENLRTLSDYLQKTLNPQIEIRRPAEKFLESVEVNKNYPILLLHLINKPEIDITIRISGAVAFKNFIKRNWSTDEENGGTDRIHADDRQLIKATILDMMLSAPESIQRQLSDAIAIIGKHDFPDQWPNLLDDMVSKFASGDFHIINGILRTAHSIFKRYRFEFKSQALWTEIKFVLDKFAQPLTELFEATVQLTVAHANNPEALKVIYSSLLIICKVFYSLNFQDLPEFFEDNMKTWMGHFRNLLTVKVDCLKTGDDEEPGIIEQLRSQVCSNVSMYALKYDEEFQSFLPEFVTDIWNLLITTGKEHKYDSLVSNALQFLATVADRAQYRHLFEQPEVLSSICEKVVIPNMEFRPSDEELFEDNPEEYIRRDIEGSDIDTRRRSACDLVKVLSKYFEEKMLSIFGQYVQAMLQQYDANPAKLLEAERRGPVPGDVTDPTRARHRKHGITQATALVNLSDFTAQHILPELMKPDVNSIPVIKADAIKYLMMFRSVLPSSVVVGALPQLVRHLAARSQVVHTYAAATIEKALVLRDAANEPVVGAAVLTPLANELLQGLFNTLEGSGVENEYVMKAIMRSFTVLQEAVIPLLGELLPKLTEILRAVSRNPSKPHFNHYLFETLTLSVRIVCKSRPEAVASFEDALFPIFQAILQQDVQEFTPYVFQMLSLLLELHSETGVPEVYTALYPCLLSPLLWDRPGNVRPLVRLLLSFVRKASPSQMDTVFPLSGLLGVFQKLIASRANDHEGFYLMQCLIEQCPRESLDTYMRQIFILLFQRLTSSKTTKYVKGLLVFLLFYCTYYGPSQLIATVDGIQAQMFRMIVERLIIPDAQKISGTVEVKIAAVGLTKLLCESTELIDGPYSEYWSQLLNVVIRLFEQPEDDTLHADDHFIQVDDTPGYEAAFAQLAYAPKGQHDPLQGVTDARVNLAQSLSKLSSMYPGRLNGMLERGLGDAERTCILKYLQAANVQIA</sequence>
<evidence type="ECO:0000256" key="9">
    <source>
        <dbReference type="ARBA" id="ARBA00030693"/>
    </source>
</evidence>
<keyword evidence="7" id="KW-0653">Protein transport</keyword>
<dbReference type="EMBL" id="QKKF02020490">
    <property type="protein sequence ID" value="RZF39140.1"/>
    <property type="molecule type" value="Genomic_DNA"/>
</dbReference>
<dbReference type="Pfam" id="PF03378">
    <property type="entry name" value="CAS_CSE1"/>
    <property type="match status" value="1"/>
</dbReference>
<keyword evidence="8" id="KW-0539">Nucleus</keyword>
<reference evidence="11 12" key="1">
    <citation type="journal article" date="2017" name="Gigascience">
        <title>Genome sequence of the small brown planthopper, Laodelphax striatellus.</title>
        <authorList>
            <person name="Zhu J."/>
            <person name="Jiang F."/>
            <person name="Wang X."/>
            <person name="Yang P."/>
            <person name="Bao Y."/>
            <person name="Zhao W."/>
            <person name="Wang W."/>
            <person name="Lu H."/>
            <person name="Wang Q."/>
            <person name="Cui N."/>
            <person name="Li J."/>
            <person name="Chen X."/>
            <person name="Luo L."/>
            <person name="Yu J."/>
            <person name="Kang L."/>
            <person name="Cui F."/>
        </authorList>
    </citation>
    <scope>NUCLEOTIDE SEQUENCE [LARGE SCALE GENOMIC DNA]</scope>
    <source>
        <strain evidence="11">Lst14</strain>
    </source>
</reference>
<evidence type="ECO:0000256" key="3">
    <source>
        <dbReference type="ARBA" id="ARBA00008669"/>
    </source>
</evidence>
<dbReference type="SMART" id="SM00913">
    <property type="entry name" value="IBN_N"/>
    <property type="match status" value="1"/>
</dbReference>
<dbReference type="STRING" id="195883.A0A482X1C7"/>
<dbReference type="GO" id="GO:0005829">
    <property type="term" value="C:cytosol"/>
    <property type="evidence" value="ECO:0007669"/>
    <property type="project" value="TreeGrafter"/>
</dbReference>
<name>A0A482X1C7_LAOST</name>
<dbReference type="OrthoDB" id="3268246at2759"/>
<evidence type="ECO:0000256" key="1">
    <source>
        <dbReference type="ARBA" id="ARBA00004123"/>
    </source>
</evidence>
<keyword evidence="5" id="KW-0813">Transport</keyword>
<dbReference type="SUPFAM" id="SSF48371">
    <property type="entry name" value="ARM repeat"/>
    <property type="match status" value="1"/>
</dbReference>
<evidence type="ECO:0000256" key="8">
    <source>
        <dbReference type="ARBA" id="ARBA00023242"/>
    </source>
</evidence>
<dbReference type="SMR" id="A0A482X1C7"/>
<feature type="domain" description="Importin N-terminal" evidence="10">
    <location>
        <begin position="29"/>
        <end position="105"/>
    </location>
</feature>
<dbReference type="PANTHER" id="PTHR10997">
    <property type="entry name" value="IMPORTIN-7, 8, 11"/>
    <property type="match status" value="1"/>
</dbReference>
<dbReference type="Pfam" id="PF03810">
    <property type="entry name" value="IBN_N"/>
    <property type="match status" value="1"/>
</dbReference>
<dbReference type="InterPro" id="IPR011989">
    <property type="entry name" value="ARM-like"/>
</dbReference>
<comment type="subcellular location">
    <subcellularLocation>
        <location evidence="2">Cytoplasm</location>
    </subcellularLocation>
    <subcellularLocation>
        <location evidence="1">Nucleus</location>
    </subcellularLocation>
</comment>
<dbReference type="GO" id="GO:0006606">
    <property type="term" value="P:protein import into nucleus"/>
    <property type="evidence" value="ECO:0007669"/>
    <property type="project" value="TreeGrafter"/>
</dbReference>
<dbReference type="Proteomes" id="UP000291343">
    <property type="component" value="Unassembled WGS sequence"/>
</dbReference>
<dbReference type="GO" id="GO:0031267">
    <property type="term" value="F:small GTPase binding"/>
    <property type="evidence" value="ECO:0007669"/>
    <property type="project" value="InterPro"/>
</dbReference>
<organism evidence="11 12">
    <name type="scientific">Laodelphax striatellus</name>
    <name type="common">Small brown planthopper</name>
    <name type="synonym">Delphax striatella</name>
    <dbReference type="NCBI Taxonomy" id="195883"/>
    <lineage>
        <taxon>Eukaryota</taxon>
        <taxon>Metazoa</taxon>
        <taxon>Ecdysozoa</taxon>
        <taxon>Arthropoda</taxon>
        <taxon>Hexapoda</taxon>
        <taxon>Insecta</taxon>
        <taxon>Pterygota</taxon>
        <taxon>Neoptera</taxon>
        <taxon>Paraneoptera</taxon>
        <taxon>Hemiptera</taxon>
        <taxon>Auchenorrhyncha</taxon>
        <taxon>Fulgoroidea</taxon>
        <taxon>Delphacidae</taxon>
        <taxon>Criomorphinae</taxon>
        <taxon>Laodelphax</taxon>
    </lineage>
</organism>
<keyword evidence="12" id="KW-1185">Reference proteome</keyword>
<dbReference type="InterPro" id="IPR016024">
    <property type="entry name" value="ARM-type_fold"/>
</dbReference>
<evidence type="ECO:0000256" key="5">
    <source>
        <dbReference type="ARBA" id="ARBA00022448"/>
    </source>
</evidence>
<evidence type="ECO:0000256" key="6">
    <source>
        <dbReference type="ARBA" id="ARBA00022490"/>
    </source>
</evidence>
<evidence type="ECO:0000256" key="4">
    <source>
        <dbReference type="ARBA" id="ARBA00018945"/>
    </source>
</evidence>
<dbReference type="GO" id="GO:0005635">
    <property type="term" value="C:nuclear envelope"/>
    <property type="evidence" value="ECO:0007669"/>
    <property type="project" value="TreeGrafter"/>
</dbReference>
<dbReference type="Pfam" id="PF08506">
    <property type="entry name" value="Cse1"/>
    <property type="match status" value="1"/>
</dbReference>
<comment type="similarity">
    <text evidence="3">Belongs to the XPO2/CSE1 family.</text>
</comment>
<dbReference type="InterPro" id="IPR013713">
    <property type="entry name" value="XPO2_central"/>
</dbReference>